<organism evidence="1 2">
    <name type="scientific">Lithospermum erythrorhizon</name>
    <name type="common">Purple gromwell</name>
    <name type="synonym">Lithospermum officinale var. erythrorhizon</name>
    <dbReference type="NCBI Taxonomy" id="34254"/>
    <lineage>
        <taxon>Eukaryota</taxon>
        <taxon>Viridiplantae</taxon>
        <taxon>Streptophyta</taxon>
        <taxon>Embryophyta</taxon>
        <taxon>Tracheophyta</taxon>
        <taxon>Spermatophyta</taxon>
        <taxon>Magnoliopsida</taxon>
        <taxon>eudicotyledons</taxon>
        <taxon>Gunneridae</taxon>
        <taxon>Pentapetalae</taxon>
        <taxon>asterids</taxon>
        <taxon>lamiids</taxon>
        <taxon>Boraginales</taxon>
        <taxon>Boraginaceae</taxon>
        <taxon>Boraginoideae</taxon>
        <taxon>Lithospermeae</taxon>
        <taxon>Lithospermum</taxon>
    </lineage>
</organism>
<evidence type="ECO:0000313" key="2">
    <source>
        <dbReference type="Proteomes" id="UP001454036"/>
    </source>
</evidence>
<name>A0AAV3PBB4_LITER</name>
<dbReference type="Proteomes" id="UP001454036">
    <property type="component" value="Unassembled WGS sequence"/>
</dbReference>
<accession>A0AAV3PBB4</accession>
<keyword evidence="2" id="KW-1185">Reference proteome</keyword>
<evidence type="ECO:0000313" key="1">
    <source>
        <dbReference type="EMBL" id="GAA0147605.1"/>
    </source>
</evidence>
<dbReference type="EMBL" id="BAABME010001106">
    <property type="protein sequence ID" value="GAA0147605.1"/>
    <property type="molecule type" value="Genomic_DNA"/>
</dbReference>
<sequence>MDFQGVERSQWTTKSFRNEDYNNRRAFLRSYPLHMADESVGNNNETTNREVMRKRRKQMRKIILAILEWKGEKIIVLRRLKLIVQLYVYLPPCWL</sequence>
<reference evidence="1 2" key="1">
    <citation type="submission" date="2024-01" db="EMBL/GenBank/DDBJ databases">
        <title>The complete chloroplast genome sequence of Lithospermum erythrorhizon: insights into the phylogenetic relationship among Boraginaceae species and the maternal lineages of purple gromwells.</title>
        <authorList>
            <person name="Okada T."/>
            <person name="Watanabe K."/>
        </authorList>
    </citation>
    <scope>NUCLEOTIDE SEQUENCE [LARGE SCALE GENOMIC DNA]</scope>
</reference>
<proteinExistence type="predicted"/>
<dbReference type="AlphaFoldDB" id="A0AAV3PBB4"/>
<gene>
    <name evidence="1" type="ORF">LIER_07263</name>
</gene>
<protein>
    <submittedName>
        <fullName evidence="1">Uncharacterized protein</fullName>
    </submittedName>
</protein>
<comment type="caution">
    <text evidence="1">The sequence shown here is derived from an EMBL/GenBank/DDBJ whole genome shotgun (WGS) entry which is preliminary data.</text>
</comment>